<evidence type="ECO:0000256" key="1">
    <source>
        <dbReference type="ARBA" id="ARBA00023157"/>
    </source>
</evidence>
<dbReference type="Proteomes" id="UP000694556">
    <property type="component" value="Unassembled WGS sequence"/>
</dbReference>
<dbReference type="Ensembl" id="ENSCMMT00000006827.1">
    <property type="protein sequence ID" value="ENSCMMP00000006135.1"/>
    <property type="gene ID" value="ENSCMMG00000003938.1"/>
</dbReference>
<proteinExistence type="predicted"/>
<protein>
    <submittedName>
        <fullName evidence="3">Gastrokine 1</fullName>
    </submittedName>
</protein>
<dbReference type="InterPro" id="IPR051772">
    <property type="entry name" value="Gastrokine"/>
</dbReference>
<keyword evidence="4" id="KW-1185">Reference proteome</keyword>
<organism evidence="3 4">
    <name type="scientific">Cairina moschata</name>
    <name type="common">Muscovy duck</name>
    <dbReference type="NCBI Taxonomy" id="8855"/>
    <lineage>
        <taxon>Eukaryota</taxon>
        <taxon>Metazoa</taxon>
        <taxon>Chordata</taxon>
        <taxon>Craniata</taxon>
        <taxon>Vertebrata</taxon>
        <taxon>Euteleostomi</taxon>
        <taxon>Archelosauria</taxon>
        <taxon>Archosauria</taxon>
        <taxon>Dinosauria</taxon>
        <taxon>Saurischia</taxon>
        <taxon>Theropoda</taxon>
        <taxon>Coelurosauria</taxon>
        <taxon>Aves</taxon>
        <taxon>Neognathae</taxon>
        <taxon>Galloanserae</taxon>
        <taxon>Anseriformes</taxon>
        <taxon>Anatidae</taxon>
        <taxon>Anatinae</taxon>
        <taxon>Cairina</taxon>
    </lineage>
</organism>
<feature type="domain" description="BRICHOS" evidence="2">
    <location>
        <begin position="78"/>
        <end position="172"/>
    </location>
</feature>
<accession>A0A8C3BGU4</accession>
<dbReference type="SMART" id="SM01039">
    <property type="entry name" value="BRICHOS"/>
    <property type="match status" value="1"/>
</dbReference>
<dbReference type="InterPro" id="IPR007084">
    <property type="entry name" value="BRICHOS_dom"/>
</dbReference>
<dbReference type="Gene3D" id="3.30.390.150">
    <property type="match status" value="1"/>
</dbReference>
<evidence type="ECO:0000313" key="4">
    <source>
        <dbReference type="Proteomes" id="UP000694556"/>
    </source>
</evidence>
<reference evidence="3" key="1">
    <citation type="submission" date="2025-08" db="UniProtKB">
        <authorList>
            <consortium name="Ensembl"/>
        </authorList>
    </citation>
    <scope>IDENTIFICATION</scope>
</reference>
<sequence length="222" mass="24970">MVHLSHSICTCISSAVKMKFTIVATVLLGLLLTPALAQYFQNVKSVKRQPLYRRINVGTGYQILTIDSETLVAVVEDKTSTESWKTVLNYDTGYIASRVVAENVCYISRMDRVVMPALSSIAVLAEENKNVKGERVVSRDVRYVISNRRIRDLSSYGSEIYSLCRGLTTYMAYEEQQQDLGNLGNQGSQVWYNQNSCYRLDVLNLLGIDYCQAQVQPQAQSV</sequence>
<keyword evidence="1" id="KW-1015">Disulfide bond</keyword>
<dbReference type="PANTHER" id="PTHR16483">
    <property type="entry name" value="GASTROKINE 1"/>
    <property type="match status" value="1"/>
</dbReference>
<evidence type="ECO:0000259" key="2">
    <source>
        <dbReference type="PROSITE" id="PS50869"/>
    </source>
</evidence>
<dbReference type="PROSITE" id="PS50869">
    <property type="entry name" value="BRICHOS"/>
    <property type="match status" value="1"/>
</dbReference>
<name>A0A8C3BGU4_CAIMO</name>
<evidence type="ECO:0000313" key="3">
    <source>
        <dbReference type="Ensembl" id="ENSCMMP00000006135.1"/>
    </source>
</evidence>
<dbReference type="Pfam" id="PF04089">
    <property type="entry name" value="BRICHOS"/>
    <property type="match status" value="1"/>
</dbReference>
<reference evidence="3" key="2">
    <citation type="submission" date="2025-09" db="UniProtKB">
        <authorList>
            <consortium name="Ensembl"/>
        </authorList>
    </citation>
    <scope>IDENTIFICATION</scope>
</reference>
<dbReference type="AlphaFoldDB" id="A0A8C3BGU4"/>